<sequence>MAAMGGNQRQMMEDAAEDKFPEGLRVLAVDNDRVCLKVLEVLLRHCKYQPTMVMDAKTALKMLRAGKEQFDLVLTDVRMPDMDGFKLLELIGLEMDLPVIMLSVDCDKKAVMKGINHGACDYLMKPVHTNELKNIWQHVESRRRSQAISHMGRDNDDDQRVHPGTLAKNKDSKRKSNEKDSSNENKESTHASTTHKNTRVKWTTDLHNKFLEAINQIGLDKVAPNKILELMNVDCLTRHNIASHLQKYRLYLNRVKPNSLGDASERQNSSMDNQRNFMHNHEHERWHVSSCGIPSWSPNYFGATSQLGQLTDSQSSLCMGSLIHGGRMSRYLVPHTPDVRRFAGSEDPPISLDNGILDDIMLDEFSTYSSGTSYVDSMRGKLMETSKGKSPSNLRSYFTNTPSGRGSSAPTNEYQVNLTGILHRGGTSHVPPHVNIPRINQLTNYETSSSGLLLQNQLPPFIGNTTSVTGFNEQIVPFNIPTNPSSVGMLNAHNSTPIAPSQMFSGGRITTLREGFNEKISPFNIASNTSSVGTMLNGNYALGIGSTSKTETNMVNSGRTISTGSNLQTDSFVTLTPMPGGGDAAGILPVQESMVNQQEPSDLLNGINAFPSDDITNLLNNDFIGEDAVMDG</sequence>
<evidence type="ECO:0000256" key="8">
    <source>
        <dbReference type="SAM" id="MobiDB-lite"/>
    </source>
</evidence>
<evidence type="ECO:0000256" key="5">
    <source>
        <dbReference type="ARBA" id="ARBA00023163"/>
    </source>
</evidence>
<dbReference type="InterPro" id="IPR045279">
    <property type="entry name" value="ARR-like"/>
</dbReference>
<feature type="domain" description="Response regulatory" evidence="9">
    <location>
        <begin position="25"/>
        <end position="140"/>
    </location>
</feature>
<gene>
    <name evidence="10" type="ORF">TRITD_7Av1G261590</name>
</gene>
<dbReference type="PANTHER" id="PTHR43874:SF183">
    <property type="entry name" value="TWO-COMPONENT RESPONSE REGULATOR"/>
    <property type="match status" value="1"/>
</dbReference>
<accession>A0A9R0ZMW6</accession>
<keyword evidence="6" id="KW-0539">Nucleus</keyword>
<dbReference type="OMA" id="QVNIPRI"/>
<dbReference type="GO" id="GO:0000160">
    <property type="term" value="P:phosphorelay signal transduction system"/>
    <property type="evidence" value="ECO:0007669"/>
    <property type="project" value="UniProtKB-KW"/>
</dbReference>
<dbReference type="GO" id="GO:0003677">
    <property type="term" value="F:DNA binding"/>
    <property type="evidence" value="ECO:0007669"/>
    <property type="project" value="UniProtKB-KW"/>
</dbReference>
<dbReference type="PANTHER" id="PTHR43874">
    <property type="entry name" value="TWO-COMPONENT RESPONSE REGULATOR"/>
    <property type="match status" value="1"/>
</dbReference>
<dbReference type="InterPro" id="IPR011006">
    <property type="entry name" value="CheY-like_superfamily"/>
</dbReference>
<dbReference type="Gene3D" id="3.40.50.2300">
    <property type="match status" value="1"/>
</dbReference>
<dbReference type="GO" id="GO:0005634">
    <property type="term" value="C:nucleus"/>
    <property type="evidence" value="ECO:0007669"/>
    <property type="project" value="UniProtKB-SubCell"/>
</dbReference>
<comment type="subcellular location">
    <subcellularLocation>
        <location evidence="1">Nucleus</location>
    </subcellularLocation>
</comment>
<evidence type="ECO:0000256" key="1">
    <source>
        <dbReference type="ARBA" id="ARBA00004123"/>
    </source>
</evidence>
<keyword evidence="2" id="KW-0902">Two-component regulatory system</keyword>
<dbReference type="InterPro" id="IPR009057">
    <property type="entry name" value="Homeodomain-like_sf"/>
</dbReference>
<proteinExistence type="predicted"/>
<evidence type="ECO:0000256" key="6">
    <source>
        <dbReference type="ARBA" id="ARBA00023242"/>
    </source>
</evidence>
<dbReference type="CDD" id="cd17584">
    <property type="entry name" value="REC_typeB_ARR-like"/>
    <property type="match status" value="1"/>
</dbReference>
<evidence type="ECO:0000256" key="7">
    <source>
        <dbReference type="PROSITE-ProRule" id="PRU00169"/>
    </source>
</evidence>
<dbReference type="SUPFAM" id="SSF46689">
    <property type="entry name" value="Homeodomain-like"/>
    <property type="match status" value="1"/>
</dbReference>
<evidence type="ECO:0000313" key="10">
    <source>
        <dbReference type="EMBL" id="VAI80731.1"/>
    </source>
</evidence>
<dbReference type="InterPro" id="IPR006447">
    <property type="entry name" value="Myb_dom_plants"/>
</dbReference>
<evidence type="ECO:0000256" key="2">
    <source>
        <dbReference type="ARBA" id="ARBA00023012"/>
    </source>
</evidence>
<feature type="region of interest" description="Disordered" evidence="8">
    <location>
        <begin position="385"/>
        <end position="410"/>
    </location>
</feature>
<dbReference type="NCBIfam" id="TIGR01557">
    <property type="entry name" value="myb_SHAQKYF"/>
    <property type="match status" value="1"/>
</dbReference>
<dbReference type="SUPFAM" id="SSF52172">
    <property type="entry name" value="CheY-like"/>
    <property type="match status" value="1"/>
</dbReference>
<dbReference type="Pfam" id="PF00072">
    <property type="entry name" value="Response_reg"/>
    <property type="match status" value="1"/>
</dbReference>
<dbReference type="InterPro" id="IPR001789">
    <property type="entry name" value="Sig_transdc_resp-reg_receiver"/>
</dbReference>
<dbReference type="SMART" id="SM00448">
    <property type="entry name" value="REC"/>
    <property type="match status" value="1"/>
</dbReference>
<dbReference type="Gene3D" id="1.10.10.60">
    <property type="entry name" value="Homeodomain-like"/>
    <property type="match status" value="1"/>
</dbReference>
<feature type="compositionally biased region" description="Polar residues" evidence="8">
    <location>
        <begin position="388"/>
        <end position="410"/>
    </location>
</feature>
<evidence type="ECO:0000256" key="3">
    <source>
        <dbReference type="ARBA" id="ARBA00023015"/>
    </source>
</evidence>
<dbReference type="GO" id="GO:0009736">
    <property type="term" value="P:cytokinin-activated signaling pathway"/>
    <property type="evidence" value="ECO:0007669"/>
    <property type="project" value="InterPro"/>
</dbReference>
<name>A0A9R0ZMW6_TRITD</name>
<keyword evidence="11" id="KW-1185">Reference proteome</keyword>
<evidence type="ECO:0000259" key="9">
    <source>
        <dbReference type="PROSITE" id="PS50110"/>
    </source>
</evidence>
<keyword evidence="3" id="KW-0805">Transcription regulation</keyword>
<evidence type="ECO:0000256" key="4">
    <source>
        <dbReference type="ARBA" id="ARBA00023125"/>
    </source>
</evidence>
<keyword evidence="7" id="KW-0597">Phosphoprotein</keyword>
<evidence type="ECO:0000313" key="11">
    <source>
        <dbReference type="Proteomes" id="UP000324705"/>
    </source>
</evidence>
<keyword evidence="4" id="KW-0238">DNA-binding</keyword>
<protein>
    <recommendedName>
        <fullName evidence="9">Response regulatory domain-containing protein</fullName>
    </recommendedName>
</protein>
<reference evidence="10 11" key="1">
    <citation type="submission" date="2017-09" db="EMBL/GenBank/DDBJ databases">
        <authorList>
            <consortium name="International Durum Wheat Genome Sequencing Consortium (IDWGSC)"/>
            <person name="Milanesi L."/>
        </authorList>
    </citation>
    <scope>NUCLEOTIDE SEQUENCE [LARGE SCALE GENOMIC DNA]</scope>
    <source>
        <strain evidence="11">cv. Svevo</strain>
    </source>
</reference>
<feature type="compositionally biased region" description="Basic and acidic residues" evidence="8">
    <location>
        <begin position="168"/>
        <end position="189"/>
    </location>
</feature>
<feature type="compositionally biased region" description="Basic and acidic residues" evidence="8">
    <location>
        <begin position="151"/>
        <end position="161"/>
    </location>
</feature>
<dbReference type="Gramene" id="TRITD7Av1G261590.2">
    <property type="protein sequence ID" value="TRITD7Av1G261590.2"/>
    <property type="gene ID" value="TRITD7Av1G261590"/>
</dbReference>
<dbReference type="PROSITE" id="PS50110">
    <property type="entry name" value="RESPONSE_REGULATORY"/>
    <property type="match status" value="1"/>
</dbReference>
<dbReference type="Pfam" id="PF00249">
    <property type="entry name" value="Myb_DNA-binding"/>
    <property type="match status" value="1"/>
</dbReference>
<dbReference type="AlphaFoldDB" id="A0A9R0ZMW6"/>
<organism evidence="10 11">
    <name type="scientific">Triticum turgidum subsp. durum</name>
    <name type="common">Durum wheat</name>
    <name type="synonym">Triticum durum</name>
    <dbReference type="NCBI Taxonomy" id="4567"/>
    <lineage>
        <taxon>Eukaryota</taxon>
        <taxon>Viridiplantae</taxon>
        <taxon>Streptophyta</taxon>
        <taxon>Embryophyta</taxon>
        <taxon>Tracheophyta</taxon>
        <taxon>Spermatophyta</taxon>
        <taxon>Magnoliopsida</taxon>
        <taxon>Liliopsida</taxon>
        <taxon>Poales</taxon>
        <taxon>Poaceae</taxon>
        <taxon>BOP clade</taxon>
        <taxon>Pooideae</taxon>
        <taxon>Triticodae</taxon>
        <taxon>Triticeae</taxon>
        <taxon>Triticinae</taxon>
        <taxon>Triticum</taxon>
    </lineage>
</organism>
<dbReference type="EMBL" id="LT934123">
    <property type="protein sequence ID" value="VAI80731.1"/>
    <property type="molecule type" value="Genomic_DNA"/>
</dbReference>
<dbReference type="InterPro" id="IPR001005">
    <property type="entry name" value="SANT/Myb"/>
</dbReference>
<dbReference type="Proteomes" id="UP000324705">
    <property type="component" value="Chromosome 7A"/>
</dbReference>
<feature type="region of interest" description="Disordered" evidence="8">
    <location>
        <begin position="143"/>
        <end position="200"/>
    </location>
</feature>
<dbReference type="FunFam" id="1.10.10.60:FF:000007">
    <property type="entry name" value="Two-component response regulator"/>
    <property type="match status" value="1"/>
</dbReference>
<keyword evidence="5" id="KW-0804">Transcription</keyword>
<feature type="modified residue" description="4-aspartylphosphate" evidence="7">
    <location>
        <position position="76"/>
    </location>
</feature>